<sequence length="108" mass="12036">MLSSSSGYLSLRLLAAQLRRLLLKLVSGCVFKLKQLSHYEAMEAAAVVPLTLASITSPMSWTMGASRLFFISSHRLAAKRRPERHQERRNDPLTAGGHIISNYQRGDP</sequence>
<feature type="region of interest" description="Disordered" evidence="1">
    <location>
        <begin position="79"/>
        <end position="108"/>
    </location>
</feature>
<name>A0A4Z2F5Y1_9TELE</name>
<dbReference type="Proteomes" id="UP000314294">
    <property type="component" value="Unassembled WGS sequence"/>
</dbReference>
<comment type="caution">
    <text evidence="2">The sequence shown here is derived from an EMBL/GenBank/DDBJ whole genome shotgun (WGS) entry which is preliminary data.</text>
</comment>
<organism evidence="2 3">
    <name type="scientific">Liparis tanakae</name>
    <name type="common">Tanaka's snailfish</name>
    <dbReference type="NCBI Taxonomy" id="230148"/>
    <lineage>
        <taxon>Eukaryota</taxon>
        <taxon>Metazoa</taxon>
        <taxon>Chordata</taxon>
        <taxon>Craniata</taxon>
        <taxon>Vertebrata</taxon>
        <taxon>Euteleostomi</taxon>
        <taxon>Actinopterygii</taxon>
        <taxon>Neopterygii</taxon>
        <taxon>Teleostei</taxon>
        <taxon>Neoteleostei</taxon>
        <taxon>Acanthomorphata</taxon>
        <taxon>Eupercaria</taxon>
        <taxon>Perciformes</taxon>
        <taxon>Cottioidei</taxon>
        <taxon>Cottales</taxon>
        <taxon>Liparidae</taxon>
        <taxon>Liparis</taxon>
    </lineage>
</organism>
<evidence type="ECO:0000313" key="2">
    <source>
        <dbReference type="EMBL" id="TNN36577.1"/>
    </source>
</evidence>
<proteinExistence type="predicted"/>
<evidence type="ECO:0000313" key="3">
    <source>
        <dbReference type="Proteomes" id="UP000314294"/>
    </source>
</evidence>
<dbReference type="EMBL" id="SRLO01001599">
    <property type="protein sequence ID" value="TNN36577.1"/>
    <property type="molecule type" value="Genomic_DNA"/>
</dbReference>
<reference evidence="2 3" key="1">
    <citation type="submission" date="2019-03" db="EMBL/GenBank/DDBJ databases">
        <title>First draft genome of Liparis tanakae, snailfish: a comprehensive survey of snailfish specific genes.</title>
        <authorList>
            <person name="Kim W."/>
            <person name="Song I."/>
            <person name="Jeong J.-H."/>
            <person name="Kim D."/>
            <person name="Kim S."/>
            <person name="Ryu S."/>
            <person name="Song J.Y."/>
            <person name="Lee S.K."/>
        </authorList>
    </citation>
    <scope>NUCLEOTIDE SEQUENCE [LARGE SCALE GENOMIC DNA]</scope>
    <source>
        <tissue evidence="2">Muscle</tissue>
    </source>
</reference>
<gene>
    <name evidence="2" type="ORF">EYF80_053254</name>
</gene>
<accession>A0A4Z2F5Y1</accession>
<evidence type="ECO:0000256" key="1">
    <source>
        <dbReference type="SAM" id="MobiDB-lite"/>
    </source>
</evidence>
<keyword evidence="3" id="KW-1185">Reference proteome</keyword>
<dbReference type="AlphaFoldDB" id="A0A4Z2F5Y1"/>
<protein>
    <submittedName>
        <fullName evidence="2">Uncharacterized protein</fullName>
    </submittedName>
</protein>